<dbReference type="OrthoDB" id="1001765at2759"/>
<dbReference type="FunCoup" id="A0A2I4DWJ1">
    <property type="interactions" value="88"/>
</dbReference>
<dbReference type="InterPro" id="IPR052965">
    <property type="entry name" value="Pigment-catalase-like"/>
</dbReference>
<dbReference type="Proteomes" id="UP000235220">
    <property type="component" value="Chromosome 11"/>
</dbReference>
<dbReference type="KEGG" id="jre:108984120"/>
<dbReference type="AlphaFoldDB" id="A0A2I4DWJ1"/>
<sequence length="312" mass="33594">MARRTTAFFTALIFLVSVLKLSLVVMASTAGDPNCRPIIASDTDRIQFALNLEFLEAEFFLNGAIGSGLDSIAPSLARGGPPPIGARKANLDPLVARIIEEFGYQEVGHLRAIITSRIGGIPRPQLNLSVQNFAKVFDDAVGFKLIPPFDPYADTIRYLLASYVIPYVGLVGYVGTIPSLVRETSRSLVASLLGVEAGQDAVIRTLLYERANQTVRPYNLTVAEFTNRISGLRNRLAACGIKDEGILVPLSLGAENRTNSNILSADPNSLSYARTPPEILRIVYGSGSERKPGGFFPNGGGGDIARRFLPNA</sequence>
<accession>A0A2I4DWJ1</accession>
<name>A0A2I4DWJ1_JUGRE</name>
<proteinExistence type="predicted"/>
<dbReference type="PANTHER" id="PTHR31694:SF26">
    <property type="entry name" value="OS05G0151100 PROTEIN"/>
    <property type="match status" value="1"/>
</dbReference>
<dbReference type="PANTHER" id="PTHR31694">
    <property type="entry name" value="DESICCATION-LIKE PROTEIN"/>
    <property type="match status" value="1"/>
</dbReference>
<protein>
    <submittedName>
        <fullName evidence="2">Desiccation-related protein PCC13-62-like</fullName>
    </submittedName>
</protein>
<dbReference type="GeneID" id="108984120"/>
<dbReference type="RefSeq" id="XP_018811500.1">
    <property type="nucleotide sequence ID" value="XM_018955955.2"/>
</dbReference>
<dbReference type="STRING" id="51240.A0A2I4DWJ1"/>
<reference evidence="2" key="1">
    <citation type="submission" date="2025-08" db="UniProtKB">
        <authorList>
            <consortium name="RefSeq"/>
        </authorList>
    </citation>
    <scope>IDENTIFICATION</scope>
    <source>
        <tissue evidence="2">Leaves</tissue>
    </source>
</reference>
<organism evidence="1 2">
    <name type="scientific">Juglans regia</name>
    <name type="common">English walnut</name>
    <dbReference type="NCBI Taxonomy" id="51240"/>
    <lineage>
        <taxon>Eukaryota</taxon>
        <taxon>Viridiplantae</taxon>
        <taxon>Streptophyta</taxon>
        <taxon>Embryophyta</taxon>
        <taxon>Tracheophyta</taxon>
        <taxon>Spermatophyta</taxon>
        <taxon>Magnoliopsida</taxon>
        <taxon>eudicotyledons</taxon>
        <taxon>Gunneridae</taxon>
        <taxon>Pentapetalae</taxon>
        <taxon>rosids</taxon>
        <taxon>fabids</taxon>
        <taxon>Fagales</taxon>
        <taxon>Juglandaceae</taxon>
        <taxon>Juglans</taxon>
    </lineage>
</organism>
<gene>
    <name evidence="2" type="primary">LOC108984120</name>
</gene>
<dbReference type="Pfam" id="PF13668">
    <property type="entry name" value="Ferritin_2"/>
    <property type="match status" value="1"/>
</dbReference>
<keyword evidence="1" id="KW-1185">Reference proteome</keyword>
<evidence type="ECO:0000313" key="1">
    <source>
        <dbReference type="Proteomes" id="UP000235220"/>
    </source>
</evidence>
<dbReference type="Gramene" id="Jr11_14450_p1">
    <property type="protein sequence ID" value="cds.Jr11_14450_p1"/>
    <property type="gene ID" value="Jr11_14450"/>
</dbReference>
<evidence type="ECO:0000313" key="2">
    <source>
        <dbReference type="RefSeq" id="XP_018811500.1"/>
    </source>
</evidence>